<dbReference type="Proteomes" id="UP000010798">
    <property type="component" value="Chromosome"/>
</dbReference>
<reference evidence="1 2" key="1">
    <citation type="submission" date="2012-02" db="EMBL/GenBank/DDBJ databases">
        <title>Complete sequence of chromosome of Singulisphaera acidiphila DSM 18658.</title>
        <authorList>
            <consortium name="US DOE Joint Genome Institute (JGI-PGF)"/>
            <person name="Lucas S."/>
            <person name="Copeland A."/>
            <person name="Lapidus A."/>
            <person name="Glavina del Rio T."/>
            <person name="Dalin E."/>
            <person name="Tice H."/>
            <person name="Bruce D."/>
            <person name="Goodwin L."/>
            <person name="Pitluck S."/>
            <person name="Peters L."/>
            <person name="Ovchinnikova G."/>
            <person name="Chertkov O."/>
            <person name="Kyrpides N."/>
            <person name="Mavromatis K."/>
            <person name="Ivanova N."/>
            <person name="Brettin T."/>
            <person name="Detter J.C."/>
            <person name="Han C."/>
            <person name="Larimer F."/>
            <person name="Land M."/>
            <person name="Hauser L."/>
            <person name="Markowitz V."/>
            <person name="Cheng J.-F."/>
            <person name="Hugenholtz P."/>
            <person name="Woyke T."/>
            <person name="Wu D."/>
            <person name="Tindall B."/>
            <person name="Pomrenke H."/>
            <person name="Brambilla E."/>
            <person name="Klenk H.-P."/>
            <person name="Eisen J.A."/>
        </authorList>
    </citation>
    <scope>NUCLEOTIDE SEQUENCE [LARGE SCALE GENOMIC DNA]</scope>
    <source>
        <strain evidence="2">ATCC BAA-1392 / DSM 18658 / VKM B-2454 / MOB10</strain>
    </source>
</reference>
<dbReference type="EMBL" id="CP003364">
    <property type="protein sequence ID" value="AGA26034.1"/>
    <property type="molecule type" value="Genomic_DNA"/>
</dbReference>
<evidence type="ECO:0000313" key="2">
    <source>
        <dbReference type="Proteomes" id="UP000010798"/>
    </source>
</evidence>
<sequence>MARDLGSVMPARVTVRFQTRRCNGAVSDSVPPWYVKTVNLADVLPDVGAGFNGEKLFHDAALALFNVGGTVPTNQTALDNLATQIAKDYYSWKQISFDEVYPEIIAPEVDGLTDLIVISYQIDQVWTRRLSAPFNAQPEELAHQDPANSGCADSTGVTVTKTPCGEFYGPPAVCLSGKPNLTRYKLCLLDGRLDITYVSTDIVQ</sequence>
<dbReference type="AlphaFoldDB" id="L0D9G4"/>
<dbReference type="HOGENOM" id="CLU_1342503_0_0_0"/>
<accession>L0D9G4</accession>
<proteinExistence type="predicted"/>
<gene>
    <name evidence="1" type="ordered locus">Sinac_1656</name>
</gene>
<evidence type="ECO:0000313" key="1">
    <source>
        <dbReference type="EMBL" id="AGA26034.1"/>
    </source>
</evidence>
<dbReference type="RefSeq" id="WP_015245204.1">
    <property type="nucleotide sequence ID" value="NC_019892.1"/>
</dbReference>
<dbReference type="KEGG" id="saci:Sinac_1656"/>
<organism evidence="1 2">
    <name type="scientific">Singulisphaera acidiphila (strain ATCC BAA-1392 / DSM 18658 / VKM B-2454 / MOB10)</name>
    <dbReference type="NCBI Taxonomy" id="886293"/>
    <lineage>
        <taxon>Bacteria</taxon>
        <taxon>Pseudomonadati</taxon>
        <taxon>Planctomycetota</taxon>
        <taxon>Planctomycetia</taxon>
        <taxon>Isosphaerales</taxon>
        <taxon>Isosphaeraceae</taxon>
        <taxon>Singulisphaera</taxon>
    </lineage>
</organism>
<name>L0D9G4_SINAD</name>
<dbReference type="OrthoDB" id="297629at2"/>
<protein>
    <submittedName>
        <fullName evidence="1">Uncharacterized protein</fullName>
    </submittedName>
</protein>
<keyword evidence="2" id="KW-1185">Reference proteome</keyword>
<dbReference type="STRING" id="886293.Sinac_1656"/>